<dbReference type="Pfam" id="PF02597">
    <property type="entry name" value="ThiS"/>
    <property type="match status" value="1"/>
</dbReference>
<dbReference type="InterPro" id="IPR010035">
    <property type="entry name" value="Thi_S"/>
</dbReference>
<dbReference type="NCBIfam" id="TIGR01683">
    <property type="entry name" value="thiS"/>
    <property type="match status" value="1"/>
</dbReference>
<dbReference type="SUPFAM" id="SSF54285">
    <property type="entry name" value="MoaD/ThiS"/>
    <property type="match status" value="1"/>
</dbReference>
<protein>
    <submittedName>
        <fullName evidence="1">Sulfur carrier protein</fullName>
    </submittedName>
</protein>
<evidence type="ECO:0000313" key="1">
    <source>
        <dbReference type="EMBL" id="MBM7573597.1"/>
    </source>
</evidence>
<proteinExistence type="predicted"/>
<name>A0ABS2N643_9BACI</name>
<accession>A0ABS2N643</accession>
<sequence length="67" mass="7274">MTLTINGNAMDVPETVSSVSDLITHLELGSKRLVVEVNQEIIDKSMHAEQQLTNGDRVEIVHFVGGG</sequence>
<dbReference type="CDD" id="cd00565">
    <property type="entry name" value="Ubl_ThiS"/>
    <property type="match status" value="1"/>
</dbReference>
<evidence type="ECO:0000313" key="2">
    <source>
        <dbReference type="Proteomes" id="UP001296943"/>
    </source>
</evidence>
<dbReference type="InterPro" id="IPR016155">
    <property type="entry name" value="Mopterin_synth/thiamin_S_b"/>
</dbReference>
<dbReference type="PANTHER" id="PTHR34472:SF1">
    <property type="entry name" value="SULFUR CARRIER PROTEIN THIS"/>
    <property type="match status" value="1"/>
</dbReference>
<dbReference type="InterPro" id="IPR012675">
    <property type="entry name" value="Beta-grasp_dom_sf"/>
</dbReference>
<comment type="caution">
    <text evidence="1">The sequence shown here is derived from an EMBL/GenBank/DDBJ whole genome shotgun (WGS) entry which is preliminary data.</text>
</comment>
<gene>
    <name evidence="1" type="ORF">JOC48_004161</name>
</gene>
<dbReference type="PANTHER" id="PTHR34472">
    <property type="entry name" value="SULFUR CARRIER PROTEIN THIS"/>
    <property type="match status" value="1"/>
</dbReference>
<dbReference type="Proteomes" id="UP001296943">
    <property type="component" value="Unassembled WGS sequence"/>
</dbReference>
<reference evidence="1 2" key="1">
    <citation type="submission" date="2021-01" db="EMBL/GenBank/DDBJ databases">
        <title>Genomic Encyclopedia of Type Strains, Phase IV (KMG-IV): sequencing the most valuable type-strain genomes for metagenomic binning, comparative biology and taxonomic classification.</title>
        <authorList>
            <person name="Goeker M."/>
        </authorList>
    </citation>
    <scope>NUCLEOTIDE SEQUENCE [LARGE SCALE GENOMIC DNA]</scope>
    <source>
        <strain evidence="1 2">DSM 23711</strain>
    </source>
</reference>
<dbReference type="RefSeq" id="WP_204502232.1">
    <property type="nucleotide sequence ID" value="NZ_JAFBDR010000038.1"/>
</dbReference>
<dbReference type="Gene3D" id="3.10.20.30">
    <property type="match status" value="1"/>
</dbReference>
<dbReference type="EMBL" id="JAFBDR010000038">
    <property type="protein sequence ID" value="MBM7573597.1"/>
    <property type="molecule type" value="Genomic_DNA"/>
</dbReference>
<organism evidence="1 2">
    <name type="scientific">Aquibacillus albus</name>
    <dbReference type="NCBI Taxonomy" id="1168171"/>
    <lineage>
        <taxon>Bacteria</taxon>
        <taxon>Bacillati</taxon>
        <taxon>Bacillota</taxon>
        <taxon>Bacilli</taxon>
        <taxon>Bacillales</taxon>
        <taxon>Bacillaceae</taxon>
        <taxon>Aquibacillus</taxon>
    </lineage>
</organism>
<dbReference type="InterPro" id="IPR003749">
    <property type="entry name" value="ThiS/MoaD-like"/>
</dbReference>
<keyword evidence="2" id="KW-1185">Reference proteome</keyword>